<keyword evidence="2" id="KW-0805">Transcription regulation</keyword>
<dbReference type="GO" id="GO:0003677">
    <property type="term" value="F:DNA binding"/>
    <property type="evidence" value="ECO:0007669"/>
    <property type="project" value="UniProtKB-KW"/>
</dbReference>
<dbReference type="SUPFAM" id="SSF46785">
    <property type="entry name" value="Winged helix' DNA-binding domain"/>
    <property type="match status" value="1"/>
</dbReference>
<dbReference type="Proteomes" id="UP001058626">
    <property type="component" value="Chromosome"/>
</dbReference>
<evidence type="ECO:0000256" key="2">
    <source>
        <dbReference type="ARBA" id="ARBA00023015"/>
    </source>
</evidence>
<evidence type="ECO:0000256" key="1">
    <source>
        <dbReference type="ARBA" id="ARBA00011046"/>
    </source>
</evidence>
<comment type="similarity">
    <text evidence="1">Belongs to the BlaI transcriptional regulatory family.</text>
</comment>
<evidence type="ECO:0000313" key="6">
    <source>
        <dbReference type="Proteomes" id="UP001058626"/>
    </source>
</evidence>
<evidence type="ECO:0008006" key="7">
    <source>
        <dbReference type="Google" id="ProtNLM"/>
    </source>
</evidence>
<keyword evidence="4" id="KW-0804">Transcription</keyword>
<sequence>MVLWSSVPGSPYLTEIKQARIGCISRLFGTGIAIGANVRESRAVQVRRFGELETVVMDRVWDHGGAVTVRRGVLDDLAHDRQIAYTTVMSTMDNLHRKGWLQRERVGKAFSYWPTMTREEHSARLMHDAFDAGGDSDLVLAFFLKQMDEHDAVRVRDALRRIIDDQEES</sequence>
<organism evidence="5 6">
    <name type="scientific">Mycobacterium pseudoshottsii</name>
    <dbReference type="NCBI Taxonomy" id="265949"/>
    <lineage>
        <taxon>Bacteria</taxon>
        <taxon>Bacillati</taxon>
        <taxon>Actinomycetota</taxon>
        <taxon>Actinomycetes</taxon>
        <taxon>Mycobacteriales</taxon>
        <taxon>Mycobacteriaceae</taxon>
        <taxon>Mycobacterium</taxon>
        <taxon>Mycobacterium ulcerans group</taxon>
    </lineage>
</organism>
<dbReference type="Pfam" id="PF03965">
    <property type="entry name" value="Penicillinase_R"/>
    <property type="match status" value="1"/>
</dbReference>
<evidence type="ECO:0000256" key="3">
    <source>
        <dbReference type="ARBA" id="ARBA00023125"/>
    </source>
</evidence>
<dbReference type="Gene3D" id="1.10.10.10">
    <property type="entry name" value="Winged helix-like DNA-binding domain superfamily/Winged helix DNA-binding domain"/>
    <property type="match status" value="1"/>
</dbReference>
<gene>
    <name evidence="5" type="ORF">NJB1907Z4_C52130</name>
</gene>
<keyword evidence="6" id="KW-1185">Reference proteome</keyword>
<dbReference type="InterPro" id="IPR005650">
    <property type="entry name" value="BlaI_family"/>
</dbReference>
<dbReference type="AlphaFoldDB" id="A0A9N7QNC0"/>
<name>A0A9N7QNC0_9MYCO</name>
<reference evidence="5" key="1">
    <citation type="submission" date="2022-06" db="EMBL/GenBank/DDBJ databases">
        <title>Complete genome sequence of Mycobacterium pseudoshottsii NJB1907-Z4.</title>
        <authorList>
            <person name="Komine T."/>
            <person name="Fukano H."/>
            <person name="Wada S."/>
        </authorList>
    </citation>
    <scope>NUCLEOTIDE SEQUENCE</scope>
    <source>
        <strain evidence="5">NJB1907-Z4</strain>
    </source>
</reference>
<dbReference type="InterPro" id="IPR036390">
    <property type="entry name" value="WH_DNA-bd_sf"/>
</dbReference>
<dbReference type="InterPro" id="IPR036388">
    <property type="entry name" value="WH-like_DNA-bd_sf"/>
</dbReference>
<dbReference type="GO" id="GO:0045892">
    <property type="term" value="P:negative regulation of DNA-templated transcription"/>
    <property type="evidence" value="ECO:0007669"/>
    <property type="project" value="InterPro"/>
</dbReference>
<dbReference type="EMBL" id="AP026367">
    <property type="protein sequence ID" value="BDN84998.1"/>
    <property type="molecule type" value="Genomic_DNA"/>
</dbReference>
<accession>A0A9N7QNC0</accession>
<protein>
    <recommendedName>
        <fullName evidence="7">CopY family transcriptional regulator</fullName>
    </recommendedName>
</protein>
<keyword evidence="3" id="KW-0238">DNA-binding</keyword>
<evidence type="ECO:0000256" key="4">
    <source>
        <dbReference type="ARBA" id="ARBA00023163"/>
    </source>
</evidence>
<evidence type="ECO:0000313" key="5">
    <source>
        <dbReference type="EMBL" id="BDN84998.1"/>
    </source>
</evidence>
<proteinExistence type="inferred from homology"/>